<sequence length="143" mass="15575">GWTYFPDNWEPVGCRLPVAAILGLRRVCVLRATIDAPWSPHSGAIYGLRDCADLGGCLEVGRDRVGMDLGFIKEVPSAAACRLQCHGTQECKAFSYFPDGYLGDASAGCVLPAAVFTWWKTRCLLKMHKTKPGGGEQWLPMGN</sequence>
<organism evidence="2 3">
    <name type="scientific">Symbiodinium necroappetens</name>
    <dbReference type="NCBI Taxonomy" id="1628268"/>
    <lineage>
        <taxon>Eukaryota</taxon>
        <taxon>Sar</taxon>
        <taxon>Alveolata</taxon>
        <taxon>Dinophyceae</taxon>
        <taxon>Suessiales</taxon>
        <taxon>Symbiodiniaceae</taxon>
        <taxon>Symbiodinium</taxon>
    </lineage>
</organism>
<protein>
    <recommendedName>
        <fullName evidence="1">Apple domain-containing protein</fullName>
    </recommendedName>
</protein>
<feature type="domain" description="Apple" evidence="1">
    <location>
        <begin position="63"/>
        <end position="111"/>
    </location>
</feature>
<name>A0A813B841_9DINO</name>
<dbReference type="OrthoDB" id="10300726at2759"/>
<dbReference type="EMBL" id="CAJNJA010068511">
    <property type="protein sequence ID" value="CAE7895000.1"/>
    <property type="molecule type" value="Genomic_DNA"/>
</dbReference>
<dbReference type="Gene3D" id="3.50.4.10">
    <property type="entry name" value="Hepatocyte Growth Factor"/>
    <property type="match status" value="1"/>
</dbReference>
<comment type="caution">
    <text evidence="2">The sequence shown here is derived from an EMBL/GenBank/DDBJ whole genome shotgun (WGS) entry which is preliminary data.</text>
</comment>
<feature type="non-terminal residue" evidence="2">
    <location>
        <position position="1"/>
    </location>
</feature>
<dbReference type="InterPro" id="IPR003609">
    <property type="entry name" value="Pan_app"/>
</dbReference>
<reference evidence="2" key="1">
    <citation type="submission" date="2021-02" db="EMBL/GenBank/DDBJ databases">
        <authorList>
            <person name="Dougan E. K."/>
            <person name="Rhodes N."/>
            <person name="Thang M."/>
            <person name="Chan C."/>
        </authorList>
    </citation>
    <scope>NUCLEOTIDE SEQUENCE</scope>
</reference>
<feature type="non-terminal residue" evidence="2">
    <location>
        <position position="143"/>
    </location>
</feature>
<evidence type="ECO:0000313" key="3">
    <source>
        <dbReference type="Proteomes" id="UP000601435"/>
    </source>
</evidence>
<dbReference type="AlphaFoldDB" id="A0A813B841"/>
<gene>
    <name evidence="2" type="ORF">SNEC2469_LOCUS29926</name>
</gene>
<evidence type="ECO:0000259" key="1">
    <source>
        <dbReference type="Pfam" id="PF14295"/>
    </source>
</evidence>
<evidence type="ECO:0000313" key="2">
    <source>
        <dbReference type="EMBL" id="CAE7895000.1"/>
    </source>
</evidence>
<accession>A0A813B841</accession>
<dbReference type="Pfam" id="PF14295">
    <property type="entry name" value="PAN_4"/>
    <property type="match status" value="1"/>
</dbReference>
<proteinExistence type="predicted"/>
<dbReference type="Proteomes" id="UP000601435">
    <property type="component" value="Unassembled WGS sequence"/>
</dbReference>
<keyword evidence="3" id="KW-1185">Reference proteome</keyword>